<dbReference type="NCBIfam" id="TIGR00079">
    <property type="entry name" value="pept_deformyl"/>
    <property type="match status" value="1"/>
</dbReference>
<name>A0A1F5H758_9BACT</name>
<evidence type="ECO:0000256" key="1">
    <source>
        <dbReference type="ARBA" id="ARBA00010759"/>
    </source>
</evidence>
<feature type="binding site" evidence="2">
    <location>
        <position position="91"/>
    </location>
    <ligand>
        <name>Fe cation</name>
        <dbReference type="ChEBI" id="CHEBI:24875"/>
    </ligand>
</feature>
<dbReference type="InterPro" id="IPR023635">
    <property type="entry name" value="Peptide_deformylase"/>
</dbReference>
<comment type="catalytic activity">
    <reaction evidence="2">
        <text>N-terminal N-formyl-L-methionyl-[peptide] + H2O = N-terminal L-methionyl-[peptide] + formate</text>
        <dbReference type="Rhea" id="RHEA:24420"/>
        <dbReference type="Rhea" id="RHEA-COMP:10639"/>
        <dbReference type="Rhea" id="RHEA-COMP:10640"/>
        <dbReference type="ChEBI" id="CHEBI:15377"/>
        <dbReference type="ChEBI" id="CHEBI:15740"/>
        <dbReference type="ChEBI" id="CHEBI:49298"/>
        <dbReference type="ChEBI" id="CHEBI:64731"/>
        <dbReference type="EC" id="3.5.1.88"/>
    </reaction>
</comment>
<accession>A0A1F5H758</accession>
<dbReference type="CDD" id="cd00487">
    <property type="entry name" value="Pep_deformylase"/>
    <property type="match status" value="1"/>
</dbReference>
<feature type="binding site" evidence="2">
    <location>
        <position position="133"/>
    </location>
    <ligand>
        <name>Fe cation</name>
        <dbReference type="ChEBI" id="CHEBI:24875"/>
    </ligand>
</feature>
<dbReference type="PIRSF" id="PIRSF004749">
    <property type="entry name" value="Pep_def"/>
    <property type="match status" value="1"/>
</dbReference>
<dbReference type="HAMAP" id="MF_00163">
    <property type="entry name" value="Pep_deformylase"/>
    <property type="match status" value="1"/>
</dbReference>
<feature type="binding site" evidence="2">
    <location>
        <position position="137"/>
    </location>
    <ligand>
        <name>Fe cation</name>
        <dbReference type="ChEBI" id="CHEBI:24875"/>
    </ligand>
</feature>
<dbReference type="GO" id="GO:0006412">
    <property type="term" value="P:translation"/>
    <property type="evidence" value="ECO:0007669"/>
    <property type="project" value="UniProtKB-UniRule"/>
</dbReference>
<comment type="similarity">
    <text evidence="1 2">Belongs to the polypeptide deformylase family.</text>
</comment>
<evidence type="ECO:0000313" key="3">
    <source>
        <dbReference type="EMBL" id="OGD99899.1"/>
    </source>
</evidence>
<keyword evidence="2" id="KW-0378">Hydrolase</keyword>
<dbReference type="PANTHER" id="PTHR10458">
    <property type="entry name" value="PEPTIDE DEFORMYLASE"/>
    <property type="match status" value="1"/>
</dbReference>
<dbReference type="PANTHER" id="PTHR10458:SF22">
    <property type="entry name" value="PEPTIDE DEFORMYLASE"/>
    <property type="match status" value="1"/>
</dbReference>
<keyword evidence="2" id="KW-0479">Metal-binding</keyword>
<dbReference type="EMBL" id="MFBT01000008">
    <property type="protein sequence ID" value="OGD99899.1"/>
    <property type="molecule type" value="Genomic_DNA"/>
</dbReference>
<gene>
    <name evidence="2" type="primary">def</name>
    <name evidence="3" type="ORF">A3B54_00065</name>
</gene>
<proteinExistence type="inferred from homology"/>
<keyword evidence="2" id="KW-0408">Iron</keyword>
<reference evidence="3 4" key="1">
    <citation type="journal article" date="2016" name="Nat. Commun.">
        <title>Thousands of microbial genomes shed light on interconnected biogeochemical processes in an aquifer system.</title>
        <authorList>
            <person name="Anantharaman K."/>
            <person name="Brown C.T."/>
            <person name="Hug L.A."/>
            <person name="Sharon I."/>
            <person name="Castelle C.J."/>
            <person name="Probst A.J."/>
            <person name="Thomas B.C."/>
            <person name="Singh A."/>
            <person name="Wilkins M.J."/>
            <person name="Karaoz U."/>
            <person name="Brodie E.L."/>
            <person name="Williams K.H."/>
            <person name="Hubbard S.S."/>
            <person name="Banfield J.F."/>
        </authorList>
    </citation>
    <scope>NUCLEOTIDE SEQUENCE [LARGE SCALE GENOMIC DNA]</scope>
</reference>
<dbReference type="GO" id="GO:0046872">
    <property type="term" value="F:metal ion binding"/>
    <property type="evidence" value="ECO:0007669"/>
    <property type="project" value="UniProtKB-KW"/>
</dbReference>
<dbReference type="InterPro" id="IPR036821">
    <property type="entry name" value="Peptide_deformylase_sf"/>
</dbReference>
<evidence type="ECO:0000313" key="4">
    <source>
        <dbReference type="Proteomes" id="UP000177039"/>
    </source>
</evidence>
<protein>
    <recommendedName>
        <fullName evidence="2">Peptide deformylase</fullName>
        <shortName evidence="2">PDF</shortName>
        <ecNumber evidence="2">3.5.1.88</ecNumber>
    </recommendedName>
    <alternativeName>
        <fullName evidence="2">Polypeptide deformylase</fullName>
    </alternativeName>
</protein>
<dbReference type="AlphaFoldDB" id="A0A1F5H758"/>
<evidence type="ECO:0000256" key="2">
    <source>
        <dbReference type="HAMAP-Rule" id="MF_00163"/>
    </source>
</evidence>
<sequence>MVKPIFTIPDKRLRQKSEEIIAFDKTIGQIIADLTDTLVAQTDPPGLGLSAPQIGITKRLFVAKIRNKFKAFVNPQILKFSKKELALLEGCFSVPELYGHVVRPAEIDITACDRIGKQFKNHYKGLPARIIQHEVDHLNGVLFVDHVHNQNGKLFKVEKNKKGKEQLVEVSRLIGL</sequence>
<dbReference type="GO" id="GO:0042586">
    <property type="term" value="F:peptide deformylase activity"/>
    <property type="evidence" value="ECO:0007669"/>
    <property type="project" value="UniProtKB-UniRule"/>
</dbReference>
<dbReference type="NCBIfam" id="NF001159">
    <property type="entry name" value="PRK00150.1-3"/>
    <property type="match status" value="1"/>
</dbReference>
<dbReference type="SUPFAM" id="SSF56420">
    <property type="entry name" value="Peptide deformylase"/>
    <property type="match status" value="1"/>
</dbReference>
<dbReference type="PRINTS" id="PR01576">
    <property type="entry name" value="PDEFORMYLASE"/>
</dbReference>
<comment type="cofactor">
    <cofactor evidence="2">
        <name>Fe(2+)</name>
        <dbReference type="ChEBI" id="CHEBI:29033"/>
    </cofactor>
    <text evidence="2">Binds 1 Fe(2+) ion.</text>
</comment>
<feature type="active site" evidence="2">
    <location>
        <position position="134"/>
    </location>
</feature>
<comment type="function">
    <text evidence="2">Removes the formyl group from the N-terminal Met of newly synthesized proteins. Requires at least a dipeptide for an efficient rate of reaction. N-terminal L-methionine is a prerequisite for activity but the enzyme has broad specificity at other positions.</text>
</comment>
<dbReference type="Proteomes" id="UP000177039">
    <property type="component" value="Unassembled WGS sequence"/>
</dbReference>
<keyword evidence="2" id="KW-0648">Protein biosynthesis</keyword>
<dbReference type="Gene3D" id="3.90.45.10">
    <property type="entry name" value="Peptide deformylase"/>
    <property type="match status" value="1"/>
</dbReference>
<dbReference type="EC" id="3.5.1.88" evidence="2"/>
<comment type="caution">
    <text evidence="3">The sequence shown here is derived from an EMBL/GenBank/DDBJ whole genome shotgun (WGS) entry which is preliminary data.</text>
</comment>
<dbReference type="Pfam" id="PF01327">
    <property type="entry name" value="Pep_deformylase"/>
    <property type="match status" value="1"/>
</dbReference>
<organism evidence="3 4">
    <name type="scientific">Candidatus Curtissbacteria bacterium RIFCSPLOWO2_01_FULL_42_50</name>
    <dbReference type="NCBI Taxonomy" id="1797730"/>
    <lineage>
        <taxon>Bacteria</taxon>
        <taxon>Candidatus Curtissiibacteriota</taxon>
    </lineage>
</organism>